<dbReference type="InterPro" id="IPR004878">
    <property type="entry name" value="Otopetrin"/>
</dbReference>
<feature type="transmembrane region" description="Helical" evidence="12">
    <location>
        <begin position="599"/>
        <end position="625"/>
    </location>
</feature>
<evidence type="ECO:0000256" key="2">
    <source>
        <dbReference type="ARBA" id="ARBA00006513"/>
    </source>
</evidence>
<evidence type="ECO:0000313" key="13">
    <source>
        <dbReference type="Proteomes" id="UP000694920"/>
    </source>
</evidence>
<keyword evidence="4" id="KW-1003">Cell membrane</keyword>
<feature type="transmembrane region" description="Helical" evidence="12">
    <location>
        <begin position="499"/>
        <end position="520"/>
    </location>
</feature>
<sequence length="644" mass="71096">MANNTITALDPHEPIILQAPGEPSSSTNGFERRDSHSVPRARSPSLKRQSISLNAVFNHRRALFGALLNGIGSNMSLPSCVPQQDQELPGPIAIGRRAIPISNLTRNNSIRSHDRKPRPSMLQLTPVNTAAVPLTTLETTKVSSPPDPPVPTHTRPRLKHHAELTSSLSSLYAKLLVVVGVAVPVTASVSHRVPAALDKGFYLYLYIVSVGFVITLYTTLMRDKAVKRLLVKHIKNRKSFKFEEEEVQSGTIRVQQYGSFCLRLGAVGFGAGSLVFTGLQIGAEIVSGPFRAIIPTARLLLVTAQMHFIFLNSKDFELAKHGALSKLGLMHMIATNLCEWLQALVEETRHEIAQLEHSHEGDDGIFRTLLRNASPFLFPCTIEFSLICAVILFEMWKRVDERVPINRDVPTRALHHLSIDCSSAHRGLFGGILVIAGTVLSLIMFFVLKDSKPMMAVKQVTALETAILIAALIASLRAAFMLKSLELKDIRPPQLDATLLAAAQAGVYLHCLFGAVGGILTTGPDWGLALTADLLTLIQSTIQTLVIKIGWRRRSRTNDKPGKELITFLIVVNLALWTVNTLEKSRAVVRPDHLQFFGVWAWTIITHVSIPLAIFFRFHSAICLFEVWKSCYKYRPSGLLNTPC</sequence>
<proteinExistence type="inferred from homology"/>
<dbReference type="KEGG" id="ccin:107266984"/>
<evidence type="ECO:0000256" key="5">
    <source>
        <dbReference type="ARBA" id="ARBA00022692"/>
    </source>
</evidence>
<dbReference type="GeneID" id="107266984"/>
<evidence type="ECO:0000256" key="12">
    <source>
        <dbReference type="SAM" id="Phobius"/>
    </source>
</evidence>
<keyword evidence="10" id="KW-0407">Ion channel</keyword>
<keyword evidence="6" id="KW-0375">Hydrogen ion transport</keyword>
<feature type="transmembrane region" description="Helical" evidence="12">
    <location>
        <begin position="428"/>
        <end position="448"/>
    </location>
</feature>
<evidence type="ECO:0000256" key="10">
    <source>
        <dbReference type="ARBA" id="ARBA00023303"/>
    </source>
</evidence>
<protein>
    <submittedName>
        <fullName evidence="14">Proton channel OTOP3 isoform X1</fullName>
    </submittedName>
</protein>
<feature type="transmembrane region" description="Helical" evidence="12">
    <location>
        <begin position="171"/>
        <end position="189"/>
    </location>
</feature>
<feature type="region of interest" description="Disordered" evidence="11">
    <location>
        <begin position="1"/>
        <end position="46"/>
    </location>
</feature>
<name>A0AAJ7BTL1_CEPCN</name>
<dbReference type="AlphaFoldDB" id="A0AAJ7BTL1"/>
<feature type="transmembrane region" description="Helical" evidence="12">
    <location>
        <begin position="562"/>
        <end position="579"/>
    </location>
</feature>
<keyword evidence="7 12" id="KW-1133">Transmembrane helix</keyword>
<keyword evidence="13" id="KW-1185">Reference proteome</keyword>
<dbReference type="PANTHER" id="PTHR21522">
    <property type="entry name" value="PROTON CHANNEL OTOP"/>
    <property type="match status" value="1"/>
</dbReference>
<evidence type="ECO:0000256" key="11">
    <source>
        <dbReference type="SAM" id="MobiDB-lite"/>
    </source>
</evidence>
<dbReference type="Proteomes" id="UP000694920">
    <property type="component" value="Unplaced"/>
</dbReference>
<keyword evidence="3" id="KW-0813">Transport</keyword>
<accession>A0AAJ7BTL1</accession>
<feature type="transmembrane region" description="Helical" evidence="12">
    <location>
        <begin position="260"/>
        <end position="281"/>
    </location>
</feature>
<evidence type="ECO:0000256" key="1">
    <source>
        <dbReference type="ARBA" id="ARBA00004651"/>
    </source>
</evidence>
<dbReference type="GO" id="GO:0005886">
    <property type="term" value="C:plasma membrane"/>
    <property type="evidence" value="ECO:0007669"/>
    <property type="project" value="UniProtKB-SubCell"/>
</dbReference>
<evidence type="ECO:0000256" key="8">
    <source>
        <dbReference type="ARBA" id="ARBA00023065"/>
    </source>
</evidence>
<feature type="transmembrane region" description="Helical" evidence="12">
    <location>
        <begin position="460"/>
        <end position="479"/>
    </location>
</feature>
<feature type="transmembrane region" description="Helical" evidence="12">
    <location>
        <begin position="293"/>
        <end position="311"/>
    </location>
</feature>
<comment type="subcellular location">
    <subcellularLocation>
        <location evidence="1">Cell membrane</location>
        <topology evidence="1">Multi-pass membrane protein</topology>
    </subcellularLocation>
</comment>
<evidence type="ECO:0000313" key="14">
    <source>
        <dbReference type="RefSeq" id="XP_015593596.1"/>
    </source>
</evidence>
<dbReference type="PANTHER" id="PTHR21522:SF30">
    <property type="entry name" value="GH01206P"/>
    <property type="match status" value="1"/>
</dbReference>
<evidence type="ECO:0000256" key="6">
    <source>
        <dbReference type="ARBA" id="ARBA00022781"/>
    </source>
</evidence>
<organism evidence="13 14">
    <name type="scientific">Cephus cinctus</name>
    <name type="common">Wheat stem sawfly</name>
    <dbReference type="NCBI Taxonomy" id="211228"/>
    <lineage>
        <taxon>Eukaryota</taxon>
        <taxon>Metazoa</taxon>
        <taxon>Ecdysozoa</taxon>
        <taxon>Arthropoda</taxon>
        <taxon>Hexapoda</taxon>
        <taxon>Insecta</taxon>
        <taxon>Pterygota</taxon>
        <taxon>Neoptera</taxon>
        <taxon>Endopterygota</taxon>
        <taxon>Hymenoptera</taxon>
        <taxon>Cephoidea</taxon>
        <taxon>Cephidae</taxon>
        <taxon>Cephus</taxon>
    </lineage>
</organism>
<dbReference type="Pfam" id="PF03189">
    <property type="entry name" value="Otopetrin"/>
    <property type="match status" value="2"/>
</dbReference>
<evidence type="ECO:0000256" key="4">
    <source>
        <dbReference type="ARBA" id="ARBA00022475"/>
    </source>
</evidence>
<dbReference type="GO" id="GO:0015252">
    <property type="term" value="F:proton channel activity"/>
    <property type="evidence" value="ECO:0007669"/>
    <property type="project" value="InterPro"/>
</dbReference>
<keyword evidence="9 12" id="KW-0472">Membrane</keyword>
<gene>
    <name evidence="14" type="primary">LOC107266984</name>
</gene>
<keyword evidence="8" id="KW-0406">Ion transport</keyword>
<comment type="similarity">
    <text evidence="2">Belongs to the otopetrin family.</text>
</comment>
<evidence type="ECO:0000256" key="3">
    <source>
        <dbReference type="ARBA" id="ARBA00022448"/>
    </source>
</evidence>
<feature type="transmembrane region" description="Helical" evidence="12">
    <location>
        <begin position="201"/>
        <end position="220"/>
    </location>
</feature>
<evidence type="ECO:0000256" key="9">
    <source>
        <dbReference type="ARBA" id="ARBA00023136"/>
    </source>
</evidence>
<evidence type="ECO:0000256" key="7">
    <source>
        <dbReference type="ARBA" id="ARBA00022989"/>
    </source>
</evidence>
<feature type="transmembrane region" description="Helical" evidence="12">
    <location>
        <begin position="376"/>
        <end position="396"/>
    </location>
</feature>
<dbReference type="RefSeq" id="XP_015593596.1">
    <property type="nucleotide sequence ID" value="XM_015738110.2"/>
</dbReference>
<reference evidence="14" key="1">
    <citation type="submission" date="2025-08" db="UniProtKB">
        <authorList>
            <consortium name="RefSeq"/>
        </authorList>
    </citation>
    <scope>IDENTIFICATION</scope>
</reference>
<keyword evidence="5 12" id="KW-0812">Transmembrane</keyword>